<dbReference type="SUPFAM" id="SSF53474">
    <property type="entry name" value="alpha/beta-Hydrolases"/>
    <property type="match status" value="1"/>
</dbReference>
<keyword evidence="1" id="KW-0812">Transmembrane</keyword>
<dbReference type="PaxDb" id="55529-EKX49851"/>
<dbReference type="Gene3D" id="3.40.50.1820">
    <property type="entry name" value="alpha/beta hydrolase"/>
    <property type="match status" value="1"/>
</dbReference>
<keyword evidence="1" id="KW-0472">Membrane</keyword>
<sequence length="320" mass="36557">MGILATITETVYFIAETFNPFWFIPGWFRSWITYAFSTLGMLGSFLALFLYRNQNSLLYHPEVPGIPKDPRENPERYRNPGEWNMPYEDVIVKAEDQTELHGWLIKQPDSAAAPTIVFFQENAGNMGLRLPNMYELWRRLSVNIFMVSYRGYGRSQGVPTEEGLKMDADAVLKYVSTLKQVDPKKIVILGRSLGGAVGIHITSMYPEKVKGLIVENSFTSIADMVDVLMPFLAIFKGLILRIGWKSIESIKDITTPILFISGARDELVPPSQMRKLYDAAQTSIHRTWYIVPDGGHNDTCMRNPREYCEKVKEWMQKIGL</sequence>
<dbReference type="STRING" id="905079.L1JMN9"/>
<dbReference type="OrthoDB" id="10249433at2759"/>
<feature type="transmembrane region" description="Helical" evidence="1">
    <location>
        <begin position="31"/>
        <end position="51"/>
    </location>
</feature>
<evidence type="ECO:0000259" key="2">
    <source>
        <dbReference type="Pfam" id="PF00561"/>
    </source>
</evidence>
<evidence type="ECO:0000313" key="5">
    <source>
        <dbReference type="Proteomes" id="UP000011087"/>
    </source>
</evidence>
<accession>L1JMN9</accession>
<dbReference type="ESTHER" id="guitc-l1jmn9">
    <property type="family name" value="ABHD13-BEM46"/>
</dbReference>
<dbReference type="KEGG" id="gtt:GUITHDRAFT_159395"/>
<dbReference type="AlphaFoldDB" id="L1JMN9"/>
<dbReference type="EnsemblProtists" id="EKX49851">
    <property type="protein sequence ID" value="EKX49851"/>
    <property type="gene ID" value="GUITHDRAFT_159395"/>
</dbReference>
<dbReference type="eggNOG" id="KOG4391">
    <property type="taxonomic scope" value="Eukaryota"/>
</dbReference>
<evidence type="ECO:0000256" key="1">
    <source>
        <dbReference type="SAM" id="Phobius"/>
    </source>
</evidence>
<dbReference type="Proteomes" id="UP000011087">
    <property type="component" value="Unassembled WGS sequence"/>
</dbReference>
<dbReference type="GeneID" id="17306500"/>
<dbReference type="InterPro" id="IPR000073">
    <property type="entry name" value="AB_hydrolase_1"/>
</dbReference>
<keyword evidence="5" id="KW-1185">Reference proteome</keyword>
<evidence type="ECO:0000313" key="3">
    <source>
        <dbReference type="EMBL" id="EKX49851.1"/>
    </source>
</evidence>
<dbReference type="EMBL" id="JH992980">
    <property type="protein sequence ID" value="EKX49851.1"/>
    <property type="molecule type" value="Genomic_DNA"/>
</dbReference>
<protein>
    <recommendedName>
        <fullName evidence="2">AB hydrolase-1 domain-containing protein</fullName>
    </recommendedName>
</protein>
<gene>
    <name evidence="3" type="ORF">GUITHDRAFT_159395</name>
</gene>
<dbReference type="HOGENOM" id="CLU_029375_2_0_1"/>
<proteinExistence type="predicted"/>
<keyword evidence="1" id="KW-1133">Transmembrane helix</keyword>
<dbReference type="GO" id="GO:0008474">
    <property type="term" value="F:palmitoyl-(protein) hydrolase activity"/>
    <property type="evidence" value="ECO:0007669"/>
    <property type="project" value="TreeGrafter"/>
</dbReference>
<feature type="domain" description="AB hydrolase-1" evidence="2">
    <location>
        <begin position="143"/>
        <end position="222"/>
    </location>
</feature>
<reference evidence="3 5" key="1">
    <citation type="journal article" date="2012" name="Nature">
        <title>Algal genomes reveal evolutionary mosaicism and the fate of nucleomorphs.</title>
        <authorList>
            <consortium name="DOE Joint Genome Institute"/>
            <person name="Curtis B.A."/>
            <person name="Tanifuji G."/>
            <person name="Burki F."/>
            <person name="Gruber A."/>
            <person name="Irimia M."/>
            <person name="Maruyama S."/>
            <person name="Arias M.C."/>
            <person name="Ball S.G."/>
            <person name="Gile G.H."/>
            <person name="Hirakawa Y."/>
            <person name="Hopkins J.F."/>
            <person name="Kuo A."/>
            <person name="Rensing S.A."/>
            <person name="Schmutz J."/>
            <person name="Symeonidi A."/>
            <person name="Elias M."/>
            <person name="Eveleigh R.J."/>
            <person name="Herman E.K."/>
            <person name="Klute M.J."/>
            <person name="Nakayama T."/>
            <person name="Obornik M."/>
            <person name="Reyes-Prieto A."/>
            <person name="Armbrust E.V."/>
            <person name="Aves S.J."/>
            <person name="Beiko R.G."/>
            <person name="Coutinho P."/>
            <person name="Dacks J.B."/>
            <person name="Durnford D.G."/>
            <person name="Fast N.M."/>
            <person name="Green B.R."/>
            <person name="Grisdale C.J."/>
            <person name="Hempel F."/>
            <person name="Henrissat B."/>
            <person name="Hoppner M.P."/>
            <person name="Ishida K."/>
            <person name="Kim E."/>
            <person name="Koreny L."/>
            <person name="Kroth P.G."/>
            <person name="Liu Y."/>
            <person name="Malik S.B."/>
            <person name="Maier U.G."/>
            <person name="McRose D."/>
            <person name="Mock T."/>
            <person name="Neilson J.A."/>
            <person name="Onodera N.T."/>
            <person name="Poole A.M."/>
            <person name="Pritham E.J."/>
            <person name="Richards T.A."/>
            <person name="Rocap G."/>
            <person name="Roy S.W."/>
            <person name="Sarai C."/>
            <person name="Schaack S."/>
            <person name="Shirato S."/>
            <person name="Slamovits C.H."/>
            <person name="Spencer D.F."/>
            <person name="Suzuki S."/>
            <person name="Worden A.Z."/>
            <person name="Zauner S."/>
            <person name="Barry K."/>
            <person name="Bell C."/>
            <person name="Bharti A.K."/>
            <person name="Crow J.A."/>
            <person name="Grimwood J."/>
            <person name="Kramer R."/>
            <person name="Lindquist E."/>
            <person name="Lucas S."/>
            <person name="Salamov A."/>
            <person name="McFadden G.I."/>
            <person name="Lane C.E."/>
            <person name="Keeling P.J."/>
            <person name="Gray M.W."/>
            <person name="Grigoriev I.V."/>
            <person name="Archibald J.M."/>
        </authorList>
    </citation>
    <scope>NUCLEOTIDE SEQUENCE</scope>
    <source>
        <strain evidence="3 5">CCMP2712</strain>
    </source>
</reference>
<organism evidence="3">
    <name type="scientific">Guillardia theta (strain CCMP2712)</name>
    <name type="common">Cryptophyte</name>
    <dbReference type="NCBI Taxonomy" id="905079"/>
    <lineage>
        <taxon>Eukaryota</taxon>
        <taxon>Cryptophyceae</taxon>
        <taxon>Pyrenomonadales</taxon>
        <taxon>Geminigeraceae</taxon>
        <taxon>Guillardia</taxon>
    </lineage>
</organism>
<name>L1JMN9_GUITC</name>
<reference evidence="4" key="3">
    <citation type="submission" date="2016-03" db="UniProtKB">
        <authorList>
            <consortium name="EnsemblProtists"/>
        </authorList>
    </citation>
    <scope>IDENTIFICATION</scope>
</reference>
<dbReference type="RefSeq" id="XP_005836831.1">
    <property type="nucleotide sequence ID" value="XM_005836774.1"/>
</dbReference>
<dbReference type="GO" id="GO:0016020">
    <property type="term" value="C:membrane"/>
    <property type="evidence" value="ECO:0007669"/>
    <property type="project" value="TreeGrafter"/>
</dbReference>
<reference evidence="5" key="2">
    <citation type="submission" date="2012-11" db="EMBL/GenBank/DDBJ databases">
        <authorList>
            <person name="Kuo A."/>
            <person name="Curtis B.A."/>
            <person name="Tanifuji G."/>
            <person name="Burki F."/>
            <person name="Gruber A."/>
            <person name="Irimia M."/>
            <person name="Maruyama S."/>
            <person name="Arias M.C."/>
            <person name="Ball S.G."/>
            <person name="Gile G.H."/>
            <person name="Hirakawa Y."/>
            <person name="Hopkins J.F."/>
            <person name="Rensing S.A."/>
            <person name="Schmutz J."/>
            <person name="Symeonidi A."/>
            <person name="Elias M."/>
            <person name="Eveleigh R.J."/>
            <person name="Herman E.K."/>
            <person name="Klute M.J."/>
            <person name="Nakayama T."/>
            <person name="Obornik M."/>
            <person name="Reyes-Prieto A."/>
            <person name="Armbrust E.V."/>
            <person name="Aves S.J."/>
            <person name="Beiko R.G."/>
            <person name="Coutinho P."/>
            <person name="Dacks J.B."/>
            <person name="Durnford D.G."/>
            <person name="Fast N.M."/>
            <person name="Green B.R."/>
            <person name="Grisdale C."/>
            <person name="Hempe F."/>
            <person name="Henrissat B."/>
            <person name="Hoppner M.P."/>
            <person name="Ishida K.-I."/>
            <person name="Kim E."/>
            <person name="Koreny L."/>
            <person name="Kroth P.G."/>
            <person name="Liu Y."/>
            <person name="Malik S.-B."/>
            <person name="Maier U.G."/>
            <person name="McRose D."/>
            <person name="Mock T."/>
            <person name="Neilson J.A."/>
            <person name="Onodera N.T."/>
            <person name="Poole A.M."/>
            <person name="Pritham E.J."/>
            <person name="Richards T.A."/>
            <person name="Rocap G."/>
            <person name="Roy S.W."/>
            <person name="Sarai C."/>
            <person name="Schaack S."/>
            <person name="Shirato S."/>
            <person name="Slamovits C.H."/>
            <person name="Spencer D.F."/>
            <person name="Suzuki S."/>
            <person name="Worden A.Z."/>
            <person name="Zauner S."/>
            <person name="Barry K."/>
            <person name="Bell C."/>
            <person name="Bharti A.K."/>
            <person name="Crow J.A."/>
            <person name="Grimwood J."/>
            <person name="Kramer R."/>
            <person name="Lindquist E."/>
            <person name="Lucas S."/>
            <person name="Salamov A."/>
            <person name="McFadden G.I."/>
            <person name="Lane C.E."/>
            <person name="Keeling P.J."/>
            <person name="Gray M.W."/>
            <person name="Grigoriev I.V."/>
            <person name="Archibald J.M."/>
        </authorList>
    </citation>
    <scope>NUCLEOTIDE SEQUENCE</scope>
    <source>
        <strain evidence="5">CCMP2712</strain>
    </source>
</reference>
<evidence type="ECO:0000313" key="4">
    <source>
        <dbReference type="EnsemblProtists" id="EKX49851"/>
    </source>
</evidence>
<dbReference type="PANTHER" id="PTHR12277">
    <property type="entry name" value="ALPHA/BETA HYDROLASE DOMAIN-CONTAINING PROTEIN"/>
    <property type="match status" value="1"/>
</dbReference>
<dbReference type="PANTHER" id="PTHR12277:SF81">
    <property type="entry name" value="PROTEIN ABHD13"/>
    <property type="match status" value="1"/>
</dbReference>
<dbReference type="Pfam" id="PF00561">
    <property type="entry name" value="Abhydrolase_1"/>
    <property type="match status" value="1"/>
</dbReference>
<dbReference type="InterPro" id="IPR029058">
    <property type="entry name" value="AB_hydrolase_fold"/>
</dbReference>
<dbReference type="OMA" id="WLPEQGY"/>